<comment type="caution">
    <text evidence="1">The sequence shown here is derived from an EMBL/GenBank/DDBJ whole genome shotgun (WGS) entry which is preliminary data.</text>
</comment>
<accession>A0A645GH34</accession>
<dbReference type="AlphaFoldDB" id="A0A645GH34"/>
<sequence length="103" mass="11573">MLLIGLGKHQFAGLRRILVAKEEIAVLYEFLVGIQRRLNSRLAGVANGSHGQTVVFVGVIQGFRLLFRCVKHILRHAERIAQARAALQRHVLVQAVVEHRGYL</sequence>
<reference evidence="1" key="1">
    <citation type="submission" date="2019-08" db="EMBL/GenBank/DDBJ databases">
        <authorList>
            <person name="Kucharzyk K."/>
            <person name="Murdoch R.W."/>
            <person name="Higgins S."/>
            <person name="Loffler F."/>
        </authorList>
    </citation>
    <scope>NUCLEOTIDE SEQUENCE</scope>
</reference>
<evidence type="ECO:0000313" key="1">
    <source>
        <dbReference type="EMBL" id="MPN25486.1"/>
    </source>
</evidence>
<organism evidence="1">
    <name type="scientific">bioreactor metagenome</name>
    <dbReference type="NCBI Taxonomy" id="1076179"/>
    <lineage>
        <taxon>unclassified sequences</taxon>
        <taxon>metagenomes</taxon>
        <taxon>ecological metagenomes</taxon>
    </lineage>
</organism>
<dbReference type="EMBL" id="VSSQ01074687">
    <property type="protein sequence ID" value="MPN25486.1"/>
    <property type="molecule type" value="Genomic_DNA"/>
</dbReference>
<gene>
    <name evidence="1" type="ORF">SDC9_172895</name>
</gene>
<proteinExistence type="predicted"/>
<name>A0A645GH34_9ZZZZ</name>
<protein>
    <submittedName>
        <fullName evidence="1">Uncharacterized protein</fullName>
    </submittedName>
</protein>